<dbReference type="Pfam" id="PF08352">
    <property type="entry name" value="oligo_HPY"/>
    <property type="match status" value="1"/>
</dbReference>
<dbReference type="AlphaFoldDB" id="A0A895XMC1"/>
<evidence type="ECO:0000259" key="8">
    <source>
        <dbReference type="PROSITE" id="PS50893"/>
    </source>
</evidence>
<dbReference type="GO" id="GO:0016887">
    <property type="term" value="F:ATP hydrolysis activity"/>
    <property type="evidence" value="ECO:0007669"/>
    <property type="project" value="InterPro"/>
</dbReference>
<keyword evidence="6 9" id="KW-0067">ATP-binding</keyword>
<evidence type="ECO:0000256" key="1">
    <source>
        <dbReference type="ARBA" id="ARBA00004202"/>
    </source>
</evidence>
<evidence type="ECO:0000256" key="7">
    <source>
        <dbReference type="ARBA" id="ARBA00023136"/>
    </source>
</evidence>
<dbReference type="InterPro" id="IPR013563">
    <property type="entry name" value="Oligopep_ABC_C"/>
</dbReference>
<dbReference type="GO" id="GO:0005524">
    <property type="term" value="F:ATP binding"/>
    <property type="evidence" value="ECO:0007669"/>
    <property type="project" value="UniProtKB-KW"/>
</dbReference>
<evidence type="ECO:0000313" key="9">
    <source>
        <dbReference type="EMBL" id="QSB04912.1"/>
    </source>
</evidence>
<keyword evidence="10" id="KW-1185">Reference proteome</keyword>
<dbReference type="Gene3D" id="3.40.50.300">
    <property type="entry name" value="P-loop containing nucleotide triphosphate hydrolases"/>
    <property type="match status" value="1"/>
</dbReference>
<dbReference type="Pfam" id="PF00005">
    <property type="entry name" value="ABC_tran"/>
    <property type="match status" value="1"/>
</dbReference>
<protein>
    <submittedName>
        <fullName evidence="9">ABC transporter ATP-binding protein</fullName>
    </submittedName>
</protein>
<keyword evidence="5" id="KW-0547">Nucleotide-binding</keyword>
<proteinExistence type="inferred from homology"/>
<dbReference type="PANTHER" id="PTHR43297">
    <property type="entry name" value="OLIGOPEPTIDE TRANSPORT ATP-BINDING PROTEIN APPD"/>
    <property type="match status" value="1"/>
</dbReference>
<dbReference type="GO" id="GO:0015833">
    <property type="term" value="P:peptide transport"/>
    <property type="evidence" value="ECO:0007669"/>
    <property type="project" value="InterPro"/>
</dbReference>
<evidence type="ECO:0000313" key="10">
    <source>
        <dbReference type="Proteomes" id="UP000662939"/>
    </source>
</evidence>
<dbReference type="InterPro" id="IPR003593">
    <property type="entry name" value="AAA+_ATPase"/>
</dbReference>
<dbReference type="SMART" id="SM00382">
    <property type="entry name" value="AAA"/>
    <property type="match status" value="1"/>
</dbReference>
<dbReference type="SUPFAM" id="SSF52540">
    <property type="entry name" value="P-loop containing nucleoside triphosphate hydrolases"/>
    <property type="match status" value="1"/>
</dbReference>
<sequence>MTLLEIRDLNVTYRSSRGTVPAVRGVDITLEAGQTLGVAGESGCGKSTMAMALLRLLPKSTEITGEILLDGEDILTMGWGRLRAVRWVGASIVFQGAMHSLNAVQRVGGQVAEPILLHEDVSRAEAHRRAQELLEQVGLPAWRARNFPHELSGGQRQRVMIAMALACNPDLIVADEATTALDVMVQAQVLQLISQLIAQRNVGMIMISHDLSVLSQTCDRVAVMYAGRVVEQGDAHDLFTSARHPYSAALGSAFPIIGDLSARKRPGGLAGDPPNPANLPAGCSFQPRCPVAIDKCATESPLLEPVSQSSDTTAQRLSACFVSQAGDSIVPTRIKETS</sequence>
<dbReference type="Proteomes" id="UP000662939">
    <property type="component" value="Chromosome"/>
</dbReference>
<dbReference type="CDD" id="cd03257">
    <property type="entry name" value="ABC_NikE_OppD_transporters"/>
    <property type="match status" value="1"/>
</dbReference>
<dbReference type="InterPro" id="IPR050388">
    <property type="entry name" value="ABC_Ni/Peptide_Import"/>
</dbReference>
<evidence type="ECO:0000256" key="2">
    <source>
        <dbReference type="ARBA" id="ARBA00005417"/>
    </source>
</evidence>
<evidence type="ECO:0000256" key="4">
    <source>
        <dbReference type="ARBA" id="ARBA00022475"/>
    </source>
</evidence>
<comment type="similarity">
    <text evidence="2">Belongs to the ABC transporter superfamily.</text>
</comment>
<dbReference type="PROSITE" id="PS00211">
    <property type="entry name" value="ABC_TRANSPORTER_1"/>
    <property type="match status" value="1"/>
</dbReference>
<keyword evidence="3" id="KW-0813">Transport</keyword>
<dbReference type="FunFam" id="3.40.50.300:FF:000016">
    <property type="entry name" value="Oligopeptide ABC transporter ATP-binding component"/>
    <property type="match status" value="1"/>
</dbReference>
<gene>
    <name evidence="9" type="ORF">JQS30_14270</name>
</gene>
<keyword evidence="4" id="KW-1003">Cell membrane</keyword>
<dbReference type="RefSeq" id="WP_213170913.1">
    <property type="nucleotide sequence ID" value="NZ_CP070496.1"/>
</dbReference>
<name>A0A895XMC1_9ACTN</name>
<dbReference type="PROSITE" id="PS50893">
    <property type="entry name" value="ABC_TRANSPORTER_2"/>
    <property type="match status" value="1"/>
</dbReference>
<reference evidence="9" key="1">
    <citation type="submission" date="2021-02" db="EMBL/GenBank/DDBJ databases">
        <title>Natronoglycomyces albus gen. nov., sp. nov, a haloalkaliphilic actinobacterium from a soda solonchak soil.</title>
        <authorList>
            <person name="Sorokin D.Y."/>
            <person name="Khijniak T.V."/>
            <person name="Zakharycheva A.P."/>
            <person name="Boueva O.V."/>
            <person name="Ariskina E.V."/>
            <person name="Hahnke R.L."/>
            <person name="Bunk B."/>
            <person name="Sproer C."/>
            <person name="Schumann P."/>
            <person name="Evtushenko L.I."/>
            <person name="Kublanov I.V."/>
        </authorList>
    </citation>
    <scope>NUCLEOTIDE SEQUENCE</scope>
    <source>
        <strain evidence="9">DSM 106290</strain>
    </source>
</reference>
<evidence type="ECO:0000256" key="5">
    <source>
        <dbReference type="ARBA" id="ARBA00022741"/>
    </source>
</evidence>
<dbReference type="InterPro" id="IPR003439">
    <property type="entry name" value="ABC_transporter-like_ATP-bd"/>
</dbReference>
<dbReference type="PANTHER" id="PTHR43297:SF2">
    <property type="entry name" value="DIPEPTIDE TRANSPORT ATP-BINDING PROTEIN DPPD"/>
    <property type="match status" value="1"/>
</dbReference>
<evidence type="ECO:0000256" key="3">
    <source>
        <dbReference type="ARBA" id="ARBA00022448"/>
    </source>
</evidence>
<comment type="subcellular location">
    <subcellularLocation>
        <location evidence="1">Cell membrane</location>
        <topology evidence="1">Peripheral membrane protein</topology>
    </subcellularLocation>
</comment>
<keyword evidence="7" id="KW-0472">Membrane</keyword>
<dbReference type="KEGG" id="nav:JQS30_14270"/>
<evidence type="ECO:0000256" key="6">
    <source>
        <dbReference type="ARBA" id="ARBA00022840"/>
    </source>
</evidence>
<organism evidence="9 10">
    <name type="scientific">Natronoglycomyces albus</name>
    <dbReference type="NCBI Taxonomy" id="2811108"/>
    <lineage>
        <taxon>Bacteria</taxon>
        <taxon>Bacillati</taxon>
        <taxon>Actinomycetota</taxon>
        <taxon>Actinomycetes</taxon>
        <taxon>Glycomycetales</taxon>
        <taxon>Glycomycetaceae</taxon>
        <taxon>Natronoglycomyces</taxon>
    </lineage>
</organism>
<accession>A0A895XMC1</accession>
<dbReference type="InterPro" id="IPR017871">
    <property type="entry name" value="ABC_transporter-like_CS"/>
</dbReference>
<dbReference type="InterPro" id="IPR027417">
    <property type="entry name" value="P-loop_NTPase"/>
</dbReference>
<feature type="domain" description="ABC transporter" evidence="8">
    <location>
        <begin position="6"/>
        <end position="251"/>
    </location>
</feature>
<dbReference type="GO" id="GO:0005886">
    <property type="term" value="C:plasma membrane"/>
    <property type="evidence" value="ECO:0007669"/>
    <property type="project" value="UniProtKB-SubCell"/>
</dbReference>
<dbReference type="NCBIfam" id="TIGR01727">
    <property type="entry name" value="oligo_HPY"/>
    <property type="match status" value="1"/>
</dbReference>
<dbReference type="EMBL" id="CP070496">
    <property type="protein sequence ID" value="QSB04912.1"/>
    <property type="molecule type" value="Genomic_DNA"/>
</dbReference>